<dbReference type="Gene3D" id="1.10.10.10">
    <property type="entry name" value="Winged helix-like DNA-binding domain superfamily/Winged helix DNA-binding domain"/>
    <property type="match status" value="1"/>
</dbReference>
<dbReference type="InterPro" id="IPR000795">
    <property type="entry name" value="T_Tr_GTP-bd_dom"/>
</dbReference>
<evidence type="ECO:0000313" key="10">
    <source>
        <dbReference type="EMBL" id="BBB33091.1"/>
    </source>
</evidence>
<dbReference type="Gene3D" id="1.10.10.2770">
    <property type="match status" value="1"/>
</dbReference>
<gene>
    <name evidence="10" type="primary">selB</name>
    <name evidence="10" type="ORF">TTHT_1603</name>
</gene>
<organism evidence="10 11">
    <name type="scientific">Thermotomaculum hydrothermale</name>
    <dbReference type="NCBI Taxonomy" id="981385"/>
    <lineage>
        <taxon>Bacteria</taxon>
        <taxon>Pseudomonadati</taxon>
        <taxon>Acidobacteriota</taxon>
        <taxon>Holophagae</taxon>
        <taxon>Thermotomaculales</taxon>
        <taxon>Thermotomaculaceae</taxon>
        <taxon>Thermotomaculum</taxon>
    </lineage>
</organism>
<dbReference type="GO" id="GO:0003723">
    <property type="term" value="F:RNA binding"/>
    <property type="evidence" value="ECO:0007669"/>
    <property type="project" value="InterPro"/>
</dbReference>
<dbReference type="InterPro" id="IPR027417">
    <property type="entry name" value="P-loop_NTPase"/>
</dbReference>
<dbReference type="GO" id="GO:0003746">
    <property type="term" value="F:translation elongation factor activity"/>
    <property type="evidence" value="ECO:0007669"/>
    <property type="project" value="UniProtKB-KW"/>
</dbReference>
<dbReference type="Pfam" id="PF00009">
    <property type="entry name" value="GTP_EFTU"/>
    <property type="match status" value="1"/>
</dbReference>
<reference evidence="10 11" key="1">
    <citation type="journal article" date="2012" name="Extremophiles">
        <title>Thermotomaculum hydrothermale gen. nov., sp. nov., a novel heterotrophic thermophile within the phylum Acidobacteria from a deep-sea hydrothermal vent chimney in the Southern Okinawa Trough.</title>
        <authorList>
            <person name="Izumi H."/>
            <person name="Nunoura T."/>
            <person name="Miyazaki M."/>
            <person name="Mino S."/>
            <person name="Toki T."/>
            <person name="Takai K."/>
            <person name="Sako Y."/>
            <person name="Sawabe T."/>
            <person name="Nakagawa S."/>
        </authorList>
    </citation>
    <scope>NUCLEOTIDE SEQUENCE [LARGE SCALE GENOMIC DNA]</scope>
    <source>
        <strain evidence="10 11">AC55</strain>
    </source>
</reference>
<dbReference type="Pfam" id="PF03144">
    <property type="entry name" value="GTP_EFTU_D2"/>
    <property type="match status" value="1"/>
</dbReference>
<dbReference type="GO" id="GO:0003924">
    <property type="term" value="F:GTPase activity"/>
    <property type="evidence" value="ECO:0007669"/>
    <property type="project" value="InterPro"/>
</dbReference>
<dbReference type="Gene3D" id="2.40.30.10">
    <property type="entry name" value="Translation factors"/>
    <property type="match status" value="1"/>
</dbReference>
<dbReference type="InterPro" id="IPR005225">
    <property type="entry name" value="Small_GTP-bd"/>
</dbReference>
<dbReference type="PROSITE" id="PS00301">
    <property type="entry name" value="G_TR_1"/>
    <property type="match status" value="1"/>
</dbReference>
<evidence type="ECO:0000256" key="2">
    <source>
        <dbReference type="ARBA" id="ARBA00015953"/>
    </source>
</evidence>
<dbReference type="InterPro" id="IPR031157">
    <property type="entry name" value="G_TR_CS"/>
</dbReference>
<keyword evidence="10" id="KW-0251">Elongation factor</keyword>
<evidence type="ECO:0000256" key="7">
    <source>
        <dbReference type="ARBA" id="ARBA00025526"/>
    </source>
</evidence>
<dbReference type="NCBIfam" id="TIGR00231">
    <property type="entry name" value="small_GTP"/>
    <property type="match status" value="1"/>
</dbReference>
<keyword evidence="3" id="KW-0963">Cytoplasm</keyword>
<dbReference type="SUPFAM" id="SSF46785">
    <property type="entry name" value="Winged helix' DNA-binding domain"/>
    <property type="match status" value="1"/>
</dbReference>
<evidence type="ECO:0000313" key="11">
    <source>
        <dbReference type="Proteomes" id="UP000595564"/>
    </source>
</evidence>
<evidence type="ECO:0000256" key="4">
    <source>
        <dbReference type="ARBA" id="ARBA00022741"/>
    </source>
</evidence>
<dbReference type="KEGG" id="thyd:TTHT_1603"/>
<dbReference type="SUPFAM" id="SSF52540">
    <property type="entry name" value="P-loop containing nucleoside triphosphate hydrolases"/>
    <property type="match status" value="1"/>
</dbReference>
<keyword evidence="4" id="KW-0547">Nucleotide-binding</keyword>
<evidence type="ECO:0000256" key="6">
    <source>
        <dbReference type="ARBA" id="ARBA00023134"/>
    </source>
</evidence>
<dbReference type="Pfam" id="PF25461">
    <property type="entry name" value="Beta-barrel_SelB"/>
    <property type="match status" value="1"/>
</dbReference>
<feature type="domain" description="Tr-type G" evidence="9">
    <location>
        <begin position="3"/>
        <end position="175"/>
    </location>
</feature>
<comment type="function">
    <text evidence="7">Translation factor necessary for the incorporation of selenocysteine into proteins. It probably replaces EF-Tu for the insertion of selenocysteine directed by the UGA codon. SelB binds GTP and GDP.</text>
</comment>
<dbReference type="InterPro" id="IPR050055">
    <property type="entry name" value="EF-Tu_GTPase"/>
</dbReference>
<evidence type="ECO:0000256" key="5">
    <source>
        <dbReference type="ARBA" id="ARBA00022917"/>
    </source>
</evidence>
<dbReference type="GO" id="GO:0001514">
    <property type="term" value="P:selenocysteine incorporation"/>
    <property type="evidence" value="ECO:0007669"/>
    <property type="project" value="InterPro"/>
</dbReference>
<dbReference type="Proteomes" id="UP000595564">
    <property type="component" value="Chromosome"/>
</dbReference>
<dbReference type="PANTHER" id="PTHR43721:SF22">
    <property type="entry name" value="ELONGATION FACTOR TU, MITOCHONDRIAL"/>
    <property type="match status" value="1"/>
</dbReference>
<dbReference type="CDD" id="cd04171">
    <property type="entry name" value="SelB"/>
    <property type="match status" value="1"/>
</dbReference>
<dbReference type="RefSeq" id="WP_201327389.1">
    <property type="nucleotide sequence ID" value="NZ_AP017470.1"/>
</dbReference>
<dbReference type="PROSITE" id="PS51722">
    <property type="entry name" value="G_TR_2"/>
    <property type="match status" value="1"/>
</dbReference>
<dbReference type="InterPro" id="IPR004535">
    <property type="entry name" value="Transl_elong_SelB"/>
</dbReference>
<dbReference type="SUPFAM" id="SSF50465">
    <property type="entry name" value="EF-Tu/eEF-1alpha/eIF2-gamma C-terminal domain"/>
    <property type="match status" value="1"/>
</dbReference>
<dbReference type="InterPro" id="IPR009001">
    <property type="entry name" value="Transl_elong_EF1A/Init_IF2_C"/>
</dbReference>
<dbReference type="Gene3D" id="3.40.50.300">
    <property type="entry name" value="P-loop containing nucleotide triphosphate hydrolases"/>
    <property type="match status" value="1"/>
</dbReference>
<sequence>MPKKQVIVGTAGHVDHGKTSLVYKLTGIDADRWKEEKLRGITIDIGFAHMDAEDISVSFIDVPGHKDFVTNMLAGVHSIDFAILVIAADESVMPQTKEHFDILNLLGIEHIFPVITKIDLVDEDMLSLVQLEVEELFEKADRKIERLFKVSSVRGDGIDEFKNFLFNFARKIENFNSIRPAFINIDRSFIIKGYGTVITGTLMAGEFRVNDEITILPLRKSGKIRNINTHGEKTEIISAKKRAALNLPDFKKEEIKRGNIAIKDNIDITTQIIDAKIKVIGGYSSFKDLTRVRVSIGTEDAIARVKLLDGKEKKVPFETYCQLRFEEPIACYTGEKFILRHFSPLFTVGGGVVLDNKPGKRKGYKGVDFLKEKDSEDFEKILLAIVKEEGMVGLKELRERLFINENHFKNLINKLKNSGRIIVLKNAEAVLSFDYYSILTEKLTQRVREFQENNPRKQGIPYAYFSDSEKYVLDSLIAKKKLIKNGEVIHTPDFKSKLSVDENREFDKLISLLEKGGLTPPMMNVLSAEFKDKALLKDLLKRGVEENKIVRINADFYLATGFYNEFLNKFRSFAKKKTEFSLQEIKPVFNISRRYLVALLEHLDGESITVKIGEKRKVIK</sequence>
<dbReference type="EMBL" id="AP017470">
    <property type="protein sequence ID" value="BBB33091.1"/>
    <property type="molecule type" value="Genomic_DNA"/>
</dbReference>
<keyword evidence="6" id="KW-0342">GTP-binding</keyword>
<dbReference type="InterPro" id="IPR009000">
    <property type="entry name" value="Transl_B-barrel_sf"/>
</dbReference>
<proteinExistence type="predicted"/>
<keyword evidence="11" id="KW-1185">Reference proteome</keyword>
<name>A0A7R6SYZ0_9BACT</name>
<dbReference type="GO" id="GO:0005829">
    <property type="term" value="C:cytosol"/>
    <property type="evidence" value="ECO:0007669"/>
    <property type="project" value="TreeGrafter"/>
</dbReference>
<dbReference type="InterPro" id="IPR004161">
    <property type="entry name" value="EFTu-like_2"/>
</dbReference>
<dbReference type="InterPro" id="IPR015191">
    <property type="entry name" value="SelB_WHD4"/>
</dbReference>
<evidence type="ECO:0000256" key="1">
    <source>
        <dbReference type="ARBA" id="ARBA00004496"/>
    </source>
</evidence>
<comment type="subcellular location">
    <subcellularLocation>
        <location evidence="1">Cytoplasm</location>
    </subcellularLocation>
</comment>
<evidence type="ECO:0000256" key="8">
    <source>
        <dbReference type="ARBA" id="ARBA00031615"/>
    </source>
</evidence>
<dbReference type="CDD" id="cd15491">
    <property type="entry name" value="selB_III"/>
    <property type="match status" value="1"/>
</dbReference>
<dbReference type="AlphaFoldDB" id="A0A7R6SYZ0"/>
<protein>
    <recommendedName>
        <fullName evidence="2">Selenocysteine-specific elongation factor</fullName>
    </recommendedName>
    <alternativeName>
        <fullName evidence="8">SelB translation factor</fullName>
    </alternativeName>
</protein>
<evidence type="ECO:0000256" key="3">
    <source>
        <dbReference type="ARBA" id="ARBA00022490"/>
    </source>
</evidence>
<dbReference type="InterPro" id="IPR036388">
    <property type="entry name" value="WH-like_DNA-bd_sf"/>
</dbReference>
<dbReference type="PANTHER" id="PTHR43721">
    <property type="entry name" value="ELONGATION FACTOR TU-RELATED"/>
    <property type="match status" value="1"/>
</dbReference>
<dbReference type="Pfam" id="PF09107">
    <property type="entry name" value="WHD_3rd_SelB"/>
    <property type="match status" value="1"/>
</dbReference>
<dbReference type="NCBIfam" id="TIGR00475">
    <property type="entry name" value="selB"/>
    <property type="match status" value="1"/>
</dbReference>
<accession>A0A7R6SYZ0</accession>
<dbReference type="InterPro" id="IPR036390">
    <property type="entry name" value="WH_DNA-bd_sf"/>
</dbReference>
<evidence type="ECO:0000259" key="9">
    <source>
        <dbReference type="PROSITE" id="PS51722"/>
    </source>
</evidence>
<dbReference type="InterPro" id="IPR057335">
    <property type="entry name" value="Beta-barrel_SelB"/>
</dbReference>
<keyword evidence="5" id="KW-0648">Protein biosynthesis</keyword>
<dbReference type="GO" id="GO:0005525">
    <property type="term" value="F:GTP binding"/>
    <property type="evidence" value="ECO:0007669"/>
    <property type="project" value="UniProtKB-KW"/>
</dbReference>
<dbReference type="SUPFAM" id="SSF50447">
    <property type="entry name" value="Translation proteins"/>
    <property type="match status" value="1"/>
</dbReference>